<evidence type="ECO:0000313" key="2">
    <source>
        <dbReference type="Proteomes" id="UP001143910"/>
    </source>
</evidence>
<comment type="caution">
    <text evidence="1">The sequence shown here is derived from an EMBL/GenBank/DDBJ whole genome shotgun (WGS) entry which is preliminary data.</text>
</comment>
<proteinExistence type="predicted"/>
<protein>
    <submittedName>
        <fullName evidence="1">Uncharacterized protein</fullName>
    </submittedName>
</protein>
<sequence length="226" mass="24954">MSDNQESQESSLLPSPPSSSSPGDNSSVVPRRKRWAPKVKTGCVTCRVRRVKCDEGKPQCVRCTAYGYVCDGYVTPTPAGAPKTVTARVQELDYNHRGPLNLETRYRPGFLLAMTAQHISLLGIATDTLPHPTHLTSISQLWAKFHAYMVHNIQDINNYLQGHSPYNRVLALLRITDVTSVELSLLGTTWRAHNSGFLALLKMDDAVGRELPPSPGLEGAKQFQVM</sequence>
<evidence type="ECO:0000313" key="1">
    <source>
        <dbReference type="EMBL" id="KAJ2969295.1"/>
    </source>
</evidence>
<accession>A0ACC1MR52</accession>
<organism evidence="1 2">
    <name type="scientific">Zarea fungicola</name>
    <dbReference type="NCBI Taxonomy" id="93591"/>
    <lineage>
        <taxon>Eukaryota</taxon>
        <taxon>Fungi</taxon>
        <taxon>Dikarya</taxon>
        <taxon>Ascomycota</taxon>
        <taxon>Pezizomycotina</taxon>
        <taxon>Sordariomycetes</taxon>
        <taxon>Hypocreomycetidae</taxon>
        <taxon>Hypocreales</taxon>
        <taxon>Cordycipitaceae</taxon>
        <taxon>Zarea</taxon>
    </lineage>
</organism>
<name>A0ACC1MR52_9HYPO</name>
<reference evidence="1" key="1">
    <citation type="submission" date="2022-08" db="EMBL/GenBank/DDBJ databases">
        <title>Genome Sequence of Lecanicillium fungicola.</title>
        <authorList>
            <person name="Buettner E."/>
        </authorList>
    </citation>
    <scope>NUCLEOTIDE SEQUENCE</scope>
    <source>
        <strain evidence="1">Babe33</strain>
    </source>
</reference>
<dbReference type="Proteomes" id="UP001143910">
    <property type="component" value="Unassembled WGS sequence"/>
</dbReference>
<dbReference type="EMBL" id="JANJQO010001779">
    <property type="protein sequence ID" value="KAJ2969295.1"/>
    <property type="molecule type" value="Genomic_DNA"/>
</dbReference>
<keyword evidence="2" id="KW-1185">Reference proteome</keyword>
<gene>
    <name evidence="1" type="ORF">NQ176_g8739</name>
</gene>